<accession>A0A9D9N3K9</accession>
<dbReference type="SUPFAM" id="SSF46785">
    <property type="entry name" value="Winged helix' DNA-binding domain"/>
    <property type="match status" value="1"/>
</dbReference>
<reference evidence="2" key="2">
    <citation type="journal article" date="2021" name="PeerJ">
        <title>Extensive microbial diversity within the chicken gut microbiome revealed by metagenomics and culture.</title>
        <authorList>
            <person name="Gilroy R."/>
            <person name="Ravi A."/>
            <person name="Getino M."/>
            <person name="Pursley I."/>
            <person name="Horton D.L."/>
            <person name="Alikhan N.F."/>
            <person name="Baker D."/>
            <person name="Gharbi K."/>
            <person name="Hall N."/>
            <person name="Watson M."/>
            <person name="Adriaenssens E.M."/>
            <person name="Foster-Nyarko E."/>
            <person name="Jarju S."/>
            <person name="Secka A."/>
            <person name="Antonio M."/>
            <person name="Oren A."/>
            <person name="Chaudhuri R.R."/>
            <person name="La Ragione R."/>
            <person name="Hildebrand F."/>
            <person name="Pallen M.J."/>
        </authorList>
    </citation>
    <scope>NUCLEOTIDE SEQUENCE</scope>
    <source>
        <strain evidence="2">G3-3990</strain>
    </source>
</reference>
<evidence type="ECO:0000313" key="3">
    <source>
        <dbReference type="Proteomes" id="UP000823641"/>
    </source>
</evidence>
<dbReference type="InterPro" id="IPR036388">
    <property type="entry name" value="WH-like_DNA-bd_sf"/>
</dbReference>
<dbReference type="PANTHER" id="PTHR33169:SF14">
    <property type="entry name" value="TRANSCRIPTIONAL REGULATOR RV3488"/>
    <property type="match status" value="1"/>
</dbReference>
<dbReference type="Proteomes" id="UP000823641">
    <property type="component" value="Unassembled WGS sequence"/>
</dbReference>
<dbReference type="AlphaFoldDB" id="A0A9D9N3K9"/>
<organism evidence="2 3">
    <name type="scientific">Candidatus Gallipaludibacter merdavium</name>
    <dbReference type="NCBI Taxonomy" id="2840839"/>
    <lineage>
        <taxon>Bacteria</taxon>
        <taxon>Pseudomonadati</taxon>
        <taxon>Bacteroidota</taxon>
        <taxon>Bacteroidia</taxon>
        <taxon>Bacteroidales</taxon>
        <taxon>Candidatus Gallipaludibacter</taxon>
    </lineage>
</organism>
<proteinExistence type="predicted"/>
<dbReference type="InterPro" id="IPR005149">
    <property type="entry name" value="Tscrpt_reg_PadR_N"/>
</dbReference>
<protein>
    <submittedName>
        <fullName evidence="2">PadR family transcriptional regulator</fullName>
    </submittedName>
</protein>
<evidence type="ECO:0000259" key="1">
    <source>
        <dbReference type="Pfam" id="PF03551"/>
    </source>
</evidence>
<dbReference type="Gene3D" id="1.10.10.10">
    <property type="entry name" value="Winged helix-like DNA-binding domain superfamily/Winged helix DNA-binding domain"/>
    <property type="match status" value="1"/>
</dbReference>
<comment type="caution">
    <text evidence="2">The sequence shown here is derived from an EMBL/GenBank/DDBJ whole genome shotgun (WGS) entry which is preliminary data.</text>
</comment>
<evidence type="ECO:0000313" key="2">
    <source>
        <dbReference type="EMBL" id="MBO8459211.1"/>
    </source>
</evidence>
<dbReference type="PANTHER" id="PTHR33169">
    <property type="entry name" value="PADR-FAMILY TRANSCRIPTIONAL REGULATOR"/>
    <property type="match status" value="1"/>
</dbReference>
<sequence>MIENIRSQMRKGLLEYCILLILKQRPAYATEILEALKSADLLVVEGTLYPLLSRLKNAGVLVHQWQESPSGPPRKYFSITAEGETLLEELEKEWSSIANTVNNLHQMKQEISL</sequence>
<feature type="domain" description="Transcription regulator PadR N-terminal" evidence="1">
    <location>
        <begin position="18"/>
        <end position="89"/>
    </location>
</feature>
<dbReference type="InterPro" id="IPR052509">
    <property type="entry name" value="Metal_resp_DNA-bind_regulator"/>
</dbReference>
<dbReference type="EMBL" id="JADIMG010000028">
    <property type="protein sequence ID" value="MBO8459211.1"/>
    <property type="molecule type" value="Genomic_DNA"/>
</dbReference>
<dbReference type="Pfam" id="PF03551">
    <property type="entry name" value="PadR"/>
    <property type="match status" value="1"/>
</dbReference>
<gene>
    <name evidence="2" type="ORF">IAA73_02615</name>
</gene>
<dbReference type="InterPro" id="IPR036390">
    <property type="entry name" value="WH_DNA-bd_sf"/>
</dbReference>
<reference evidence="2" key="1">
    <citation type="submission" date="2020-10" db="EMBL/GenBank/DDBJ databases">
        <authorList>
            <person name="Gilroy R."/>
        </authorList>
    </citation>
    <scope>NUCLEOTIDE SEQUENCE</scope>
    <source>
        <strain evidence="2">G3-3990</strain>
    </source>
</reference>
<name>A0A9D9N3K9_9BACT</name>